<dbReference type="Pfam" id="PF21274">
    <property type="entry name" value="Rng_hyd_C"/>
    <property type="match status" value="1"/>
</dbReference>
<dbReference type="Proteomes" id="UP000004705">
    <property type="component" value="Chromosome"/>
</dbReference>
<dbReference type="InterPro" id="IPR002938">
    <property type="entry name" value="FAD-bd"/>
</dbReference>
<dbReference type="GO" id="GO:0016709">
    <property type="term" value="F:oxidoreductase activity, acting on paired donors, with incorporation or reduction of molecular oxygen, NAD(P)H as one donor, and incorporation of one atom of oxygen"/>
    <property type="evidence" value="ECO:0007669"/>
    <property type="project" value="UniProtKB-ARBA"/>
</dbReference>
<keyword evidence="6" id="KW-1185">Reference proteome</keyword>
<dbReference type="InterPro" id="IPR036188">
    <property type="entry name" value="FAD/NAD-bd_sf"/>
</dbReference>
<dbReference type="NCBIfam" id="NF004780">
    <property type="entry name" value="PRK06126.1"/>
    <property type="match status" value="1"/>
</dbReference>
<dbReference type="OrthoDB" id="4246007at2"/>
<feature type="domain" description="FAD-binding" evidence="4">
    <location>
        <begin position="6"/>
        <end position="352"/>
    </location>
</feature>
<dbReference type="Gene3D" id="3.40.30.120">
    <property type="match status" value="1"/>
</dbReference>
<evidence type="ECO:0000313" key="5">
    <source>
        <dbReference type="EMBL" id="EHY91174.1"/>
    </source>
</evidence>
<dbReference type="Pfam" id="PF01494">
    <property type="entry name" value="FAD_binding_3"/>
    <property type="match status" value="1"/>
</dbReference>
<gene>
    <name evidence="5" type="ORF">SacazDRAFT_04332</name>
</gene>
<comment type="cofactor">
    <cofactor evidence="1">
        <name>FAD</name>
        <dbReference type="ChEBI" id="CHEBI:57692"/>
    </cofactor>
</comment>
<protein>
    <submittedName>
        <fullName evidence="5">2-polyprenyl-6-methoxyphenol hydroxylase-like oxidoreductase</fullName>
    </submittedName>
</protein>
<dbReference type="SUPFAM" id="SSF51905">
    <property type="entry name" value="FAD/NAD(P)-binding domain"/>
    <property type="match status" value="1"/>
</dbReference>
<accession>H8G476</accession>
<dbReference type="RefSeq" id="WP_005445003.1">
    <property type="nucleotide sequence ID" value="NZ_CM001466.1"/>
</dbReference>
<evidence type="ECO:0000256" key="2">
    <source>
        <dbReference type="ARBA" id="ARBA00022630"/>
    </source>
</evidence>
<dbReference type="PANTHER" id="PTHR43004:SF19">
    <property type="entry name" value="BINDING MONOOXYGENASE, PUTATIVE (JCVI)-RELATED"/>
    <property type="match status" value="1"/>
</dbReference>
<organism evidence="5 6">
    <name type="scientific">Saccharomonospora azurea NA-128</name>
    <dbReference type="NCBI Taxonomy" id="882081"/>
    <lineage>
        <taxon>Bacteria</taxon>
        <taxon>Bacillati</taxon>
        <taxon>Actinomycetota</taxon>
        <taxon>Actinomycetes</taxon>
        <taxon>Pseudonocardiales</taxon>
        <taxon>Pseudonocardiaceae</taxon>
        <taxon>Saccharomonospora</taxon>
    </lineage>
</organism>
<keyword evidence="3" id="KW-0274">FAD</keyword>
<dbReference type="GO" id="GO:0071949">
    <property type="term" value="F:FAD binding"/>
    <property type="evidence" value="ECO:0007669"/>
    <property type="project" value="InterPro"/>
</dbReference>
<evidence type="ECO:0000313" key="6">
    <source>
        <dbReference type="Proteomes" id="UP000004705"/>
    </source>
</evidence>
<sequence length="529" mass="58777">MNEQTTSVVVVGAGPVGCTLALELARHGVHCTVVERTTESTPHPKMDFLNARSMELLRRLGVSDAIREEGVGAQHPFDFHWIDRLGTPPITVWRYPSVSGMRERYREHNDGSAPWEPYQRLQGSLLERLLRERVRALPEAEVHEGTRVTSLTQDADGVELRLVDEQGRSRSVRASYVVGCDGAGSVVRRSIGIDSPSIAPPAPQRDVYFRSADPRLREHGRFFLGIAGRGLVLVSRDERDTWTASLPRTTDAHDDTDPVDDIRSRVGVDLRIDEVINVVDWEGTLAVAERYRSGRVFLAGDAAHQFFPTGGHGANTGIADAVDLGWKLAAVIRGWGGPRLLDSYEPERRPVAVFNREMSANLLDVWRRYFTLFGSGVSSAHLAGYLEQQSFQIDNVGIHFGYRYADSPVVHADDGTPPRWTWRGIVPTTWPGCRAPSVRLADGTELFDLLSTGYTLVDFTEEGAGKPLVDDATRAGIPMVHLPCADDHARTVWERDLVLVRPDQHVAWRASGAPDDWDAVLRRVTGRHR</sequence>
<dbReference type="Gene3D" id="3.50.50.60">
    <property type="entry name" value="FAD/NAD(P)-binding domain"/>
    <property type="match status" value="1"/>
</dbReference>
<dbReference type="AlphaFoldDB" id="H8G476"/>
<proteinExistence type="predicted"/>
<name>H8G476_9PSEU</name>
<dbReference type="InterPro" id="IPR050641">
    <property type="entry name" value="RIFMO-like"/>
</dbReference>
<evidence type="ECO:0000259" key="4">
    <source>
        <dbReference type="Pfam" id="PF01494"/>
    </source>
</evidence>
<dbReference type="PANTHER" id="PTHR43004">
    <property type="entry name" value="TRK SYSTEM POTASSIUM UPTAKE PROTEIN"/>
    <property type="match status" value="1"/>
</dbReference>
<evidence type="ECO:0000256" key="1">
    <source>
        <dbReference type="ARBA" id="ARBA00001974"/>
    </source>
</evidence>
<dbReference type="Gene3D" id="3.30.9.10">
    <property type="entry name" value="D-Amino Acid Oxidase, subunit A, domain 2"/>
    <property type="match status" value="1"/>
</dbReference>
<dbReference type="EMBL" id="CM001466">
    <property type="protein sequence ID" value="EHY91174.1"/>
    <property type="molecule type" value="Genomic_DNA"/>
</dbReference>
<keyword evidence="2" id="KW-0285">Flavoprotein</keyword>
<evidence type="ECO:0000256" key="3">
    <source>
        <dbReference type="ARBA" id="ARBA00022827"/>
    </source>
</evidence>
<reference evidence="5 6" key="1">
    <citation type="journal article" date="2012" name="Stand. Genomic Sci.">
        <title>Genome sequence of the soil bacterium Saccharomonospora azurea type strain (NA-128(T)).</title>
        <authorList>
            <person name="Klenk H.P."/>
            <person name="Held B."/>
            <person name="Lucas S."/>
            <person name="Lapidus A."/>
            <person name="Copeland A."/>
            <person name="Hammon N."/>
            <person name="Pitluck S."/>
            <person name="Goodwin L.A."/>
            <person name="Han C."/>
            <person name="Tapia R."/>
            <person name="Brambilla E.M."/>
            <person name="Potter G."/>
            <person name="Land M."/>
            <person name="Ivanova N."/>
            <person name="Rohde M."/>
            <person name="Goker M."/>
            <person name="Detter J.C."/>
            <person name="Kyrpides N.C."/>
            <person name="Woyke T."/>
        </authorList>
    </citation>
    <scope>NUCLEOTIDE SEQUENCE [LARGE SCALE GENOMIC DNA]</scope>
    <source>
        <strain evidence="5 6">NA-128</strain>
    </source>
</reference>
<dbReference type="PRINTS" id="PR00420">
    <property type="entry name" value="RNGMNOXGNASE"/>
</dbReference>
<dbReference type="HOGENOM" id="CLU_009665_14_2_11"/>